<dbReference type="PANTHER" id="PTHR31088:SF6">
    <property type="entry name" value="PHAGE SHOCK PROTEIN A"/>
    <property type="match status" value="1"/>
</dbReference>
<evidence type="ECO:0000256" key="2">
    <source>
        <dbReference type="SAM" id="Coils"/>
    </source>
</evidence>
<dbReference type="AlphaFoldDB" id="A0A429Y2A1"/>
<dbReference type="EMBL" id="QYTV02000003">
    <property type="protein sequence ID" value="RST75338.1"/>
    <property type="molecule type" value="Genomic_DNA"/>
</dbReference>
<gene>
    <name evidence="3" type="ORF">D4T97_008810</name>
</gene>
<comment type="similarity">
    <text evidence="1">Belongs to the PspA/Vipp/IM30 family.</text>
</comment>
<organism evidence="3 4">
    <name type="scientific">Siminovitchia acidinfaciens</name>
    <dbReference type="NCBI Taxonomy" id="2321395"/>
    <lineage>
        <taxon>Bacteria</taxon>
        <taxon>Bacillati</taxon>
        <taxon>Bacillota</taxon>
        <taxon>Bacilli</taxon>
        <taxon>Bacillales</taxon>
        <taxon>Bacillaceae</taxon>
        <taxon>Siminovitchia</taxon>
    </lineage>
</organism>
<dbReference type="Pfam" id="PF04012">
    <property type="entry name" value="PspA_IM30"/>
    <property type="match status" value="1"/>
</dbReference>
<accession>A0A429Y2A1</accession>
<dbReference type="Proteomes" id="UP000287156">
    <property type="component" value="Unassembled WGS sequence"/>
</dbReference>
<evidence type="ECO:0000313" key="4">
    <source>
        <dbReference type="Proteomes" id="UP000287156"/>
    </source>
</evidence>
<comment type="caution">
    <text evidence="3">The sequence shown here is derived from an EMBL/GenBank/DDBJ whole genome shotgun (WGS) entry which is preliminary data.</text>
</comment>
<keyword evidence="2" id="KW-0175">Coiled coil</keyword>
<proteinExistence type="inferred from homology"/>
<protein>
    <submittedName>
        <fullName evidence="3">PspA/IM30 family protein</fullName>
    </submittedName>
</protein>
<reference evidence="3" key="1">
    <citation type="submission" date="2018-12" db="EMBL/GenBank/DDBJ databases">
        <authorList>
            <person name="Sun L."/>
            <person name="Chen Z."/>
        </authorList>
    </citation>
    <scope>NUCLEOTIDE SEQUENCE [LARGE SCALE GENOMIC DNA]</scope>
    <source>
        <strain evidence="3">3-2-2</strain>
    </source>
</reference>
<name>A0A429Y2A1_9BACI</name>
<dbReference type="PANTHER" id="PTHR31088">
    <property type="entry name" value="MEMBRANE-ASSOCIATED PROTEIN VIPP1, CHLOROPLASTIC"/>
    <property type="match status" value="1"/>
</dbReference>
<dbReference type="RefSeq" id="WP_126049739.1">
    <property type="nucleotide sequence ID" value="NZ_QYTV02000003.1"/>
</dbReference>
<evidence type="ECO:0000256" key="1">
    <source>
        <dbReference type="ARBA" id="ARBA00043985"/>
    </source>
</evidence>
<evidence type="ECO:0000313" key="3">
    <source>
        <dbReference type="EMBL" id="RST75338.1"/>
    </source>
</evidence>
<dbReference type="OrthoDB" id="2366053at2"/>
<dbReference type="InterPro" id="IPR007157">
    <property type="entry name" value="PspA_VIPP1"/>
</dbReference>
<feature type="coiled-coil region" evidence="2">
    <location>
        <begin position="97"/>
        <end position="138"/>
    </location>
</feature>
<keyword evidence="4" id="KW-1185">Reference proteome</keyword>
<sequence>MNTLFEKIKQAIKDDFYEVAEKQKQSNPISLLNQYLRESEAEVKKASKLIERQKLLKDEFYKEWKQAETMADRRRHQGEIALEAGAEDLSEIALREQAQYEERAERLKQGYENSMNQLEELEHKYREMKLKLKDMHMKRLELMGQENIVIMKNKMNRVLKESEFGIPAENLENIEKLFDREEKKANDEYDISLFDARIQQLAKEINKQETGELRNNS</sequence>